<dbReference type="PANTHER" id="PTHR42944">
    <property type="entry name" value="ADENINE DNA GLYCOSYLASE"/>
    <property type="match status" value="1"/>
</dbReference>
<evidence type="ECO:0000256" key="9">
    <source>
        <dbReference type="ARBA" id="ARBA00022763"/>
    </source>
</evidence>
<dbReference type="SUPFAM" id="SSF48150">
    <property type="entry name" value="DNA-glycosylase"/>
    <property type="match status" value="1"/>
</dbReference>
<dbReference type="GO" id="GO:0006298">
    <property type="term" value="P:mismatch repair"/>
    <property type="evidence" value="ECO:0007669"/>
    <property type="project" value="TreeGrafter"/>
</dbReference>
<evidence type="ECO:0000256" key="1">
    <source>
        <dbReference type="ARBA" id="ARBA00000843"/>
    </source>
</evidence>
<dbReference type="Gene3D" id="1.10.1670.10">
    <property type="entry name" value="Helix-hairpin-Helix base-excision DNA repair enzymes (C-terminal)"/>
    <property type="match status" value="1"/>
</dbReference>
<evidence type="ECO:0000256" key="11">
    <source>
        <dbReference type="ARBA" id="ARBA00023004"/>
    </source>
</evidence>
<feature type="domain" description="Nudix hydrolase" evidence="15">
    <location>
        <begin position="225"/>
        <end position="351"/>
    </location>
</feature>
<dbReference type="SMART" id="SM00478">
    <property type="entry name" value="ENDO3c"/>
    <property type="match status" value="1"/>
</dbReference>
<dbReference type="PANTHER" id="PTHR42944:SF1">
    <property type="entry name" value="ADENINE DNA GLYCOSYLASE"/>
    <property type="match status" value="1"/>
</dbReference>
<keyword evidence="11" id="KW-0408">Iron</keyword>
<dbReference type="Gene3D" id="1.10.340.30">
    <property type="entry name" value="Hypothetical protein, domain 2"/>
    <property type="match status" value="1"/>
</dbReference>
<dbReference type="eggNOG" id="COG1194">
    <property type="taxonomic scope" value="Bacteria"/>
</dbReference>
<keyword evidence="13" id="KW-0234">DNA repair</keyword>
<keyword evidence="7" id="KW-0004">4Fe-4S</keyword>
<evidence type="ECO:0000256" key="13">
    <source>
        <dbReference type="ARBA" id="ARBA00023204"/>
    </source>
</evidence>
<dbReference type="EC" id="3.2.2.31" evidence="5"/>
<keyword evidence="8" id="KW-0479">Metal-binding</keyword>
<dbReference type="SUPFAM" id="SSF55811">
    <property type="entry name" value="Nudix"/>
    <property type="match status" value="1"/>
</dbReference>
<protein>
    <recommendedName>
        <fullName evidence="6">Adenine DNA glycosylase</fullName>
        <ecNumber evidence="5">3.2.2.31</ecNumber>
    </recommendedName>
</protein>
<dbReference type="InterPro" id="IPR023170">
    <property type="entry name" value="HhH_base_excis_C"/>
</dbReference>
<dbReference type="GO" id="GO:0051539">
    <property type="term" value="F:4 iron, 4 sulfur cluster binding"/>
    <property type="evidence" value="ECO:0007669"/>
    <property type="project" value="UniProtKB-KW"/>
</dbReference>
<evidence type="ECO:0000313" key="16">
    <source>
        <dbReference type="EMBL" id="ACF14648.1"/>
    </source>
</evidence>
<keyword evidence="14" id="KW-0326">Glycosidase</keyword>
<dbReference type="AlphaFoldDB" id="B3QVZ4"/>
<keyword evidence="10" id="KW-0378">Hydrolase</keyword>
<comment type="cofactor">
    <cofactor evidence="2">
        <name>[4Fe-4S] cluster</name>
        <dbReference type="ChEBI" id="CHEBI:49883"/>
    </cofactor>
</comment>
<organism evidence="16 17">
    <name type="scientific">Chloroherpeton thalassium (strain ATCC 35110 / GB-78)</name>
    <dbReference type="NCBI Taxonomy" id="517418"/>
    <lineage>
        <taxon>Bacteria</taxon>
        <taxon>Pseudomonadati</taxon>
        <taxon>Chlorobiota</taxon>
        <taxon>Chlorobiia</taxon>
        <taxon>Chlorobiales</taxon>
        <taxon>Chloroherpetonaceae</taxon>
        <taxon>Chloroherpeton</taxon>
    </lineage>
</organism>
<dbReference type="InterPro" id="IPR015797">
    <property type="entry name" value="NUDIX_hydrolase-like_dom_sf"/>
</dbReference>
<dbReference type="InterPro" id="IPR020476">
    <property type="entry name" value="Nudix_hydrolase"/>
</dbReference>
<dbReference type="GO" id="GO:0006284">
    <property type="term" value="P:base-excision repair"/>
    <property type="evidence" value="ECO:0007669"/>
    <property type="project" value="InterPro"/>
</dbReference>
<dbReference type="InterPro" id="IPR003265">
    <property type="entry name" value="HhH-GPD_domain"/>
</dbReference>
<dbReference type="HOGENOM" id="CLU_012862_0_3_10"/>
<keyword evidence="17" id="KW-1185">Reference proteome</keyword>
<evidence type="ECO:0000256" key="10">
    <source>
        <dbReference type="ARBA" id="ARBA00022801"/>
    </source>
</evidence>
<dbReference type="RefSeq" id="WP_012500731.1">
    <property type="nucleotide sequence ID" value="NC_011026.1"/>
</dbReference>
<evidence type="ECO:0000256" key="14">
    <source>
        <dbReference type="ARBA" id="ARBA00023295"/>
    </source>
</evidence>
<keyword evidence="12" id="KW-0411">Iron-sulfur</keyword>
<dbReference type="GO" id="GO:0000701">
    <property type="term" value="F:purine-specific mismatch base pair DNA N-glycosylase activity"/>
    <property type="evidence" value="ECO:0007669"/>
    <property type="project" value="UniProtKB-EC"/>
</dbReference>
<evidence type="ECO:0000256" key="5">
    <source>
        <dbReference type="ARBA" id="ARBA00012045"/>
    </source>
</evidence>
<evidence type="ECO:0000256" key="6">
    <source>
        <dbReference type="ARBA" id="ARBA00022023"/>
    </source>
</evidence>
<dbReference type="EMBL" id="CP001100">
    <property type="protein sequence ID" value="ACF14648.1"/>
    <property type="molecule type" value="Genomic_DNA"/>
</dbReference>
<dbReference type="InterPro" id="IPR011257">
    <property type="entry name" value="DNA_glycosylase"/>
</dbReference>
<comment type="catalytic activity">
    <reaction evidence="1">
        <text>Hydrolyzes free adenine bases from 7,8-dihydro-8-oxoguanine:adenine mismatched double-stranded DNA, leaving an apurinic site.</text>
        <dbReference type="EC" id="3.2.2.31"/>
    </reaction>
</comment>
<dbReference type="InterPro" id="IPR003651">
    <property type="entry name" value="Endonuclease3_FeS-loop_motif"/>
</dbReference>
<evidence type="ECO:0000256" key="2">
    <source>
        <dbReference type="ARBA" id="ARBA00001966"/>
    </source>
</evidence>
<proteinExistence type="inferred from homology"/>
<dbReference type="Pfam" id="PF14815">
    <property type="entry name" value="NUDIX_4"/>
    <property type="match status" value="1"/>
</dbReference>
<evidence type="ECO:0000256" key="8">
    <source>
        <dbReference type="ARBA" id="ARBA00022723"/>
    </source>
</evidence>
<accession>B3QVZ4</accession>
<gene>
    <name evidence="16" type="ordered locus">Ctha_2197</name>
</gene>
<dbReference type="Proteomes" id="UP000001208">
    <property type="component" value="Chromosome"/>
</dbReference>
<dbReference type="InterPro" id="IPR044298">
    <property type="entry name" value="MIG/MutY"/>
</dbReference>
<comment type="similarity">
    <text evidence="4">Belongs to the Nth/MutY family.</text>
</comment>
<keyword evidence="9" id="KW-0227">DNA damage</keyword>
<dbReference type="GO" id="GO:0032357">
    <property type="term" value="F:oxidized purine DNA binding"/>
    <property type="evidence" value="ECO:0007669"/>
    <property type="project" value="TreeGrafter"/>
</dbReference>
<dbReference type="PROSITE" id="PS51462">
    <property type="entry name" value="NUDIX"/>
    <property type="match status" value="1"/>
</dbReference>
<evidence type="ECO:0000256" key="12">
    <source>
        <dbReference type="ARBA" id="ARBA00023014"/>
    </source>
</evidence>
<dbReference type="CDD" id="cd00056">
    <property type="entry name" value="ENDO3c"/>
    <property type="match status" value="1"/>
</dbReference>
<evidence type="ECO:0000256" key="4">
    <source>
        <dbReference type="ARBA" id="ARBA00008343"/>
    </source>
</evidence>
<dbReference type="SMART" id="SM00525">
    <property type="entry name" value="FES"/>
    <property type="match status" value="1"/>
</dbReference>
<evidence type="ECO:0000256" key="7">
    <source>
        <dbReference type="ARBA" id="ARBA00022485"/>
    </source>
</evidence>
<evidence type="ECO:0000313" key="17">
    <source>
        <dbReference type="Proteomes" id="UP000001208"/>
    </source>
</evidence>
<dbReference type="NCBIfam" id="TIGR01084">
    <property type="entry name" value="mutY"/>
    <property type="match status" value="1"/>
</dbReference>
<dbReference type="STRING" id="517418.Ctha_2197"/>
<dbReference type="GO" id="GO:0034039">
    <property type="term" value="F:8-oxo-7,8-dihydroguanine DNA N-glycosylase activity"/>
    <property type="evidence" value="ECO:0007669"/>
    <property type="project" value="TreeGrafter"/>
</dbReference>
<comment type="function">
    <text evidence="3">Adenine glycosylase active on G-A mispairs. MutY also corrects error-prone DNA synthesis past GO lesions which are due to the oxidatively damaged form of guanine: 7,8-dihydro-8-oxoguanine (8-oxo-dGTP).</text>
</comment>
<dbReference type="Pfam" id="PF00730">
    <property type="entry name" value="HhH-GPD"/>
    <property type="match status" value="1"/>
</dbReference>
<dbReference type="InterPro" id="IPR029119">
    <property type="entry name" value="MutY_C"/>
</dbReference>
<evidence type="ECO:0000256" key="3">
    <source>
        <dbReference type="ARBA" id="ARBA00002933"/>
    </source>
</evidence>
<dbReference type="InterPro" id="IPR005760">
    <property type="entry name" value="A/G_AdeGlyc_MutY"/>
</dbReference>
<dbReference type="OrthoDB" id="9802365at2"/>
<dbReference type="InterPro" id="IPR000086">
    <property type="entry name" value="NUDIX_hydrolase_dom"/>
</dbReference>
<dbReference type="GO" id="GO:0035485">
    <property type="term" value="F:adenine/guanine mispair binding"/>
    <property type="evidence" value="ECO:0007669"/>
    <property type="project" value="TreeGrafter"/>
</dbReference>
<dbReference type="GO" id="GO:0046872">
    <property type="term" value="F:metal ion binding"/>
    <property type="evidence" value="ECO:0007669"/>
    <property type="project" value="UniProtKB-KW"/>
</dbReference>
<reference evidence="16 17" key="1">
    <citation type="submission" date="2008-06" db="EMBL/GenBank/DDBJ databases">
        <title>Complete sequence of Chloroherpeton thalassium ATCC 35110.</title>
        <authorList>
            <consortium name="US DOE Joint Genome Institute"/>
            <person name="Lucas S."/>
            <person name="Copeland A."/>
            <person name="Lapidus A."/>
            <person name="Glavina del Rio T."/>
            <person name="Dalin E."/>
            <person name="Tice H."/>
            <person name="Bruce D."/>
            <person name="Goodwin L."/>
            <person name="Pitluck S."/>
            <person name="Schmutz J."/>
            <person name="Larimer F."/>
            <person name="Land M."/>
            <person name="Hauser L."/>
            <person name="Kyrpides N."/>
            <person name="Mikhailova N."/>
            <person name="Liu Z."/>
            <person name="Li T."/>
            <person name="Zhao F."/>
            <person name="Overmann J."/>
            <person name="Bryant D.A."/>
            <person name="Richardson P."/>
        </authorList>
    </citation>
    <scope>NUCLEOTIDE SEQUENCE [LARGE SCALE GENOMIC DNA]</scope>
    <source>
        <strain evidence="17">ATCC 35110 / GB-78</strain>
    </source>
</reference>
<dbReference type="eggNOG" id="COG0494">
    <property type="taxonomic scope" value="Bacteria"/>
</dbReference>
<dbReference type="CDD" id="cd03425">
    <property type="entry name" value="NUDIX_MutT_NudA_like"/>
    <property type="match status" value="1"/>
</dbReference>
<dbReference type="InterPro" id="IPR020084">
    <property type="entry name" value="NUDIX_hydrolase_CS"/>
</dbReference>
<dbReference type="FunFam" id="1.10.340.30:FF:000002">
    <property type="entry name" value="Adenine DNA glycosylase"/>
    <property type="match status" value="1"/>
</dbReference>
<dbReference type="PRINTS" id="PR00502">
    <property type="entry name" value="NUDIXFAMILY"/>
</dbReference>
<dbReference type="Gene3D" id="3.90.79.10">
    <property type="entry name" value="Nucleoside Triphosphate Pyrophosphohydrolase"/>
    <property type="match status" value="1"/>
</dbReference>
<dbReference type="PROSITE" id="PS00893">
    <property type="entry name" value="NUDIX_BOX"/>
    <property type="match status" value="1"/>
</dbReference>
<name>B3QVZ4_CHLT3</name>
<evidence type="ECO:0000259" key="15">
    <source>
        <dbReference type="PROSITE" id="PS51462"/>
    </source>
</evidence>
<sequence length="360" mass="40999">MSIEKDLLSWFLLNKRDLPWRKKRTPYKIWVSEIMLQQTQVATVIPYYERFLNAFPNLESLANADINKLMKIWEGLGYYTRVKNMQEAAKTILQKHNGVFPSKKTELLQLKGIGDYTAAIIASIAFKEHCAAVDGNVLRVISRLNAINAPIQLNTTKQTIRIVAQELLSLEHPGEFNEAMMEVGALICKPKNPTCDICPISLHCQAYKKGLEHKLPVKLKRAEIPHYHIAAGVIYKDDFVLIALRPANGLLGNLWEFPGGKQQQGESLEDCCKREIFEETGLHVNVLEKLISVKHAYTHFKITLHAYRCNYISGSPEPRASQALKWVRIEDLTSYAFPKANKKIIEKLQLAQFPTTLTLF</sequence>
<dbReference type="KEGG" id="cts:Ctha_2197"/>